<evidence type="ECO:0008006" key="3">
    <source>
        <dbReference type="Google" id="ProtNLM"/>
    </source>
</evidence>
<dbReference type="OrthoDB" id="8564320at2"/>
<gene>
    <name evidence="1" type="ORF">FPB0191_00880</name>
</gene>
<dbReference type="HOGENOM" id="CLU_857267_0_0_6"/>
<protein>
    <recommendedName>
        <fullName evidence="3">Glycosyltransferase</fullName>
    </recommendedName>
</protein>
<reference evidence="1 2" key="1">
    <citation type="journal article" date="2014" name="Appl. Environ. Microbiol.">
        <title>Gut symbionts from distinct hosts exhibit genotoxic activity via divergent colibactin biosynthetic pathways.</title>
        <authorList>
            <person name="Engel P."/>
            <person name="Vizcaino M.I."/>
            <person name="Crawford J.M."/>
        </authorList>
    </citation>
    <scope>NUCLEOTIDE SEQUENCE [LARGE SCALE GENOMIC DNA]</scope>
    <source>
        <strain evidence="1 2">PEB0191</strain>
    </source>
</reference>
<keyword evidence="2" id="KW-1185">Reference proteome</keyword>
<name>A0A0A7S5Z0_FRIPE</name>
<evidence type="ECO:0000313" key="2">
    <source>
        <dbReference type="Proteomes" id="UP000030901"/>
    </source>
</evidence>
<dbReference type="EMBL" id="CP009056">
    <property type="protein sequence ID" value="AJA44706.1"/>
    <property type="molecule type" value="Genomic_DNA"/>
</dbReference>
<dbReference type="AlphaFoldDB" id="A0A0A7S5Z0"/>
<organism evidence="1 2">
    <name type="scientific">Frischella perrara</name>
    <dbReference type="NCBI Taxonomy" id="1267021"/>
    <lineage>
        <taxon>Bacteria</taxon>
        <taxon>Pseudomonadati</taxon>
        <taxon>Pseudomonadota</taxon>
        <taxon>Gammaproteobacteria</taxon>
        <taxon>Orbales</taxon>
        <taxon>Orbaceae</taxon>
        <taxon>Frischella</taxon>
    </lineage>
</organism>
<dbReference type="KEGG" id="fpp:FPB0191_00880"/>
<proteinExistence type="predicted"/>
<dbReference type="STRING" id="1267021.FPB0191_00880"/>
<accession>A0A0A7S5Z0</accession>
<dbReference type="Proteomes" id="UP000030901">
    <property type="component" value="Chromosome"/>
</dbReference>
<sequence length="324" mass="38164">MFDYKGFSAQEVEELCASKYIQRYCIRSMYNPSEIYSQGYYFRQYAQFPYFLPLMVFSEHGIEFGHVGHKEIENDAYAMLVFSDYKKINYQKASKKICYKVLHPLIWYRRNNIEQSPLAKGTLAFPSHSTSKNDCIFDIEKYIQELKSLPLDMQPVCVSLHISDIKKGQHLEFIKHGIPVYTAGNPADYRYGERFYNILKNFKYGTSNLVGSYAYFCVEMGIPFSLFGQESKYINTSGDRIYDGDYKVREGYQIAENVFSGIHKHITNEQKEHVEKNIGTNPDLSRNEMKTLFYRAFLKKGLTPRVFFYIIKYLLFKYIFRCKL</sequence>
<dbReference type="RefSeq" id="WP_039104321.1">
    <property type="nucleotide sequence ID" value="NZ_CP009056.1"/>
</dbReference>
<evidence type="ECO:0000313" key="1">
    <source>
        <dbReference type="EMBL" id="AJA44706.1"/>
    </source>
</evidence>